<dbReference type="KEGG" id="erz:ER308_13840"/>
<dbReference type="PANTHER" id="PTHR22642">
    <property type="entry name" value="IMIDAZOLONEPROPIONASE"/>
    <property type="match status" value="1"/>
</dbReference>
<keyword evidence="2" id="KW-0378">Hydrolase</keyword>
<dbReference type="GO" id="GO:0016810">
    <property type="term" value="F:hydrolase activity, acting on carbon-nitrogen (but not peptide) bonds"/>
    <property type="evidence" value="ECO:0007669"/>
    <property type="project" value="InterPro"/>
</dbReference>
<proteinExistence type="predicted"/>
<dbReference type="RefSeq" id="WP_131155533.1">
    <property type="nucleotide sequence ID" value="NZ_CP036402.1"/>
</dbReference>
<dbReference type="SUPFAM" id="SSF51338">
    <property type="entry name" value="Composite domain of metallo-dependent hydrolases"/>
    <property type="match status" value="1"/>
</dbReference>
<organism evidence="2 3">
    <name type="scientific">Egibacter rhizosphaerae</name>
    <dbReference type="NCBI Taxonomy" id="1670831"/>
    <lineage>
        <taxon>Bacteria</taxon>
        <taxon>Bacillati</taxon>
        <taxon>Actinomycetota</taxon>
        <taxon>Nitriliruptoria</taxon>
        <taxon>Egibacterales</taxon>
        <taxon>Egibacteraceae</taxon>
        <taxon>Egibacter</taxon>
    </lineage>
</organism>
<sequence length="555" mass="59741">MSARAGFDALQGDAEFLVGSSRVLTMDTDGRTLDGYVHVDRGRIARIVERDATADDPSLADLTRVELDERPLMPGFVDPHVHLEMTSSAMWGTVDCRTPPCASIADMLDALSQSRHLRDARGGWLVGQGGLFADRRFSDQRLPTRDDLDTVSTAHPIAVRFGAHITVLNGVGLERLVEQLERLPSPTGDAHLRVDDNDRYSGVIQELFYALPIPELSTDELTEAMLTTARGYLLEQGVTSIGEITDTMQGVSILSGETGAGRLPLGVRAYVWAPGTASMRSSWDHAHDGEHAALANDRFDVAGVKIFVDGGFSAAGAAVLRPYRGTSGWFGRLAYDKDELTEIIRGCRERDLQVAAHVNGEWAQRLMCEAAIAAEAADAGNALPVRLEHAGNLVTSEETIDWWQRAGVSLVPQAGFVWTLGSFIPDYLGDYARAGLFPFESLRQRGVEFGPSSDVAGAELRQFNPLFGVQCATTRESCIGEILDPGEALSVMDGLRAHTRHAANALGVGDDRGSIEVGKRADLVALDIDPRGVDATKIADVSVAGVLKEGLPVTT</sequence>
<gene>
    <name evidence="2" type="ORF">ER308_13840</name>
</gene>
<dbReference type="SUPFAM" id="SSF51556">
    <property type="entry name" value="Metallo-dependent hydrolases"/>
    <property type="match status" value="1"/>
</dbReference>
<protein>
    <submittedName>
        <fullName evidence="2">Amidohydrolase</fullName>
    </submittedName>
</protein>
<evidence type="ECO:0000313" key="3">
    <source>
        <dbReference type="Proteomes" id="UP000291469"/>
    </source>
</evidence>
<dbReference type="Gene3D" id="2.30.40.10">
    <property type="entry name" value="Urease, subunit C, domain 1"/>
    <property type="match status" value="1"/>
</dbReference>
<reference evidence="2 3" key="1">
    <citation type="submission" date="2019-01" db="EMBL/GenBank/DDBJ databases">
        <title>Egibacter rhizosphaerae EGI 80759T.</title>
        <authorList>
            <person name="Chen D.-D."/>
            <person name="Tian Y."/>
            <person name="Jiao J.-Y."/>
            <person name="Zhang X.-T."/>
            <person name="Zhang Y.-G."/>
            <person name="Zhang Y."/>
            <person name="Xiao M."/>
            <person name="Shu W.-S."/>
            <person name="Li W.-J."/>
        </authorList>
    </citation>
    <scope>NUCLEOTIDE SEQUENCE [LARGE SCALE GENOMIC DNA]</scope>
    <source>
        <strain evidence="2 3">EGI 80759</strain>
    </source>
</reference>
<accession>A0A411YH10</accession>
<evidence type="ECO:0000259" key="1">
    <source>
        <dbReference type="Pfam" id="PF07969"/>
    </source>
</evidence>
<keyword evidence="3" id="KW-1185">Reference proteome</keyword>
<dbReference type="Gene3D" id="3.20.20.140">
    <property type="entry name" value="Metal-dependent hydrolases"/>
    <property type="match status" value="1"/>
</dbReference>
<evidence type="ECO:0000313" key="2">
    <source>
        <dbReference type="EMBL" id="QBI20538.1"/>
    </source>
</evidence>
<feature type="domain" description="Amidohydrolase 3" evidence="1">
    <location>
        <begin position="67"/>
        <end position="553"/>
    </location>
</feature>
<dbReference type="InterPro" id="IPR011059">
    <property type="entry name" value="Metal-dep_hydrolase_composite"/>
</dbReference>
<dbReference type="InterPro" id="IPR013108">
    <property type="entry name" value="Amidohydro_3"/>
</dbReference>
<dbReference type="EMBL" id="CP036402">
    <property type="protein sequence ID" value="QBI20538.1"/>
    <property type="molecule type" value="Genomic_DNA"/>
</dbReference>
<dbReference type="InterPro" id="IPR032466">
    <property type="entry name" value="Metal_Hydrolase"/>
</dbReference>
<dbReference type="AlphaFoldDB" id="A0A411YH10"/>
<dbReference type="OrthoDB" id="3238066at2"/>
<dbReference type="PANTHER" id="PTHR22642:SF2">
    <property type="entry name" value="PROTEIN LONG AFTER FAR-RED 3"/>
    <property type="match status" value="1"/>
</dbReference>
<dbReference type="Gene3D" id="3.10.310.70">
    <property type="match status" value="1"/>
</dbReference>
<dbReference type="Proteomes" id="UP000291469">
    <property type="component" value="Chromosome"/>
</dbReference>
<dbReference type="Pfam" id="PF07969">
    <property type="entry name" value="Amidohydro_3"/>
    <property type="match status" value="1"/>
</dbReference>
<name>A0A411YH10_9ACTN</name>